<evidence type="ECO:0000256" key="2">
    <source>
        <dbReference type="SAM" id="MobiDB-lite"/>
    </source>
</evidence>
<evidence type="ECO:0000256" key="1">
    <source>
        <dbReference type="ARBA" id="ARBA00009243"/>
    </source>
</evidence>
<dbReference type="OrthoDB" id="9984961at2759"/>
<accession>A0A8K0E9H4</accession>
<dbReference type="CDD" id="cd00882">
    <property type="entry name" value="Ras_like_GTPase"/>
    <property type="match status" value="1"/>
</dbReference>
<dbReference type="SUPFAM" id="SSF53335">
    <property type="entry name" value="S-adenosyl-L-methionine-dependent methyltransferases"/>
    <property type="match status" value="1"/>
</dbReference>
<feature type="domain" description="TLDc" evidence="3">
    <location>
        <begin position="1"/>
        <end position="206"/>
    </location>
</feature>
<dbReference type="SUPFAM" id="SSF52540">
    <property type="entry name" value="P-loop containing nucleoside triphosphate hydrolases"/>
    <property type="match status" value="1"/>
</dbReference>
<dbReference type="Pfam" id="PF05050">
    <property type="entry name" value="Methyltransf_21"/>
    <property type="match status" value="1"/>
</dbReference>
<name>A0A8K0E9H4_BRALA</name>
<dbReference type="InterPro" id="IPR006571">
    <property type="entry name" value="TLDc_dom"/>
</dbReference>
<dbReference type="PANTHER" id="PTHR14241:SF32">
    <property type="entry name" value="VWFA DOMAIN-CONTAINING PROTEIN-RELATED"/>
    <property type="match status" value="1"/>
</dbReference>
<dbReference type="InterPro" id="IPR027417">
    <property type="entry name" value="P-loop_NTPase"/>
</dbReference>
<dbReference type="SMART" id="SM00584">
    <property type="entry name" value="TLDc"/>
    <property type="match status" value="1"/>
</dbReference>
<feature type="compositionally biased region" description="Basic and acidic residues" evidence="2">
    <location>
        <begin position="591"/>
        <end position="600"/>
    </location>
</feature>
<evidence type="ECO:0000313" key="5">
    <source>
        <dbReference type="Proteomes" id="UP000838412"/>
    </source>
</evidence>
<dbReference type="NCBIfam" id="TIGR01444">
    <property type="entry name" value="fkbM_fam"/>
    <property type="match status" value="1"/>
</dbReference>
<dbReference type="Gene3D" id="3.40.50.150">
    <property type="entry name" value="Vaccinia Virus protein VP39"/>
    <property type="match status" value="1"/>
</dbReference>
<dbReference type="Proteomes" id="UP000838412">
    <property type="component" value="Chromosome 13"/>
</dbReference>
<dbReference type="PROSITE" id="PS51886">
    <property type="entry name" value="TLDC"/>
    <property type="match status" value="1"/>
</dbReference>
<dbReference type="PANTHER" id="PTHR14241">
    <property type="entry name" value="INTERFERON-INDUCED PROTEIN 44"/>
    <property type="match status" value="1"/>
</dbReference>
<gene>
    <name evidence="4" type="primary">IFI44L</name>
    <name evidence="4" type="ORF">BLAG_LOCUS6544</name>
</gene>
<protein>
    <submittedName>
        <fullName evidence="4">IFI44L protein</fullName>
    </submittedName>
</protein>
<dbReference type="AlphaFoldDB" id="A0A8K0E9H4"/>
<organism evidence="4 5">
    <name type="scientific">Branchiostoma lanceolatum</name>
    <name type="common">Common lancelet</name>
    <name type="synonym">Amphioxus lanceolatum</name>
    <dbReference type="NCBI Taxonomy" id="7740"/>
    <lineage>
        <taxon>Eukaryota</taxon>
        <taxon>Metazoa</taxon>
        <taxon>Chordata</taxon>
        <taxon>Cephalochordata</taxon>
        <taxon>Leptocardii</taxon>
        <taxon>Amphioxiformes</taxon>
        <taxon>Branchiostomatidae</taxon>
        <taxon>Branchiostoma</taxon>
    </lineage>
</organism>
<sequence length="1042" mass="115888">MASYLPRVNKNNTSVLLSVEHEQKLRQWLKKPTSDFKLLFKATANTYNAHEFHRLCDNQGPTITVAYSHSGDVFGGFASVPWRSAGRHVTAPGSFLFNLKSKVRFPLKQQGDASALYDDGTYGPTFGGYDWVSFTGSGMKSSLLGPPHSRVEAQGARCNIGNIYSPHATDRAVSYEEFGGLEAYGYLAGTFCTDMDYKDIEVYTIRDKPFFMGGRRAEPSPNLPKLRETAWRTMEWTVSTRDELVREVCEYRPLDSTRAPQAQILLLGPAGAGKSSYFNTINSIFRGHVTSQAVTGIAPHSLTTKFRRYEVRSGRGGGALGFRLCDTMGLEDGQGLGVADIPYLLGGNVPDRYQFNPAVSIDPNIPGFKVNPPLAETIHCVTFVIDACAMSVLSQGIVDKIKGLRTKINERGVPTVVMLTKVDEACPEVAKDLSVVYSSALVQEKVKELSGRLGVSVSNILPVKNYATEMELDRRVDILALTALRQMLRFADNYFDDFEEDQDDVEPTDIIHVAMDHAIRRVFQSRWAVLIIGAVFGSCLAHLFTVPGVPHATEPSRPSPESPKWLLRAHKGQDKSIRSENIQDDQSLEGRLPDQKTTGEPRKILLDCGANVASTVQMFRETYPDGQDFIIHSFEIDERLAPFFAPYPNHVLHCPTGVSNKDGNMTAYSESAWSPDKGKNRGKDMQWGGGSLFAFDDEKADTETGGNRKLSHHRTVPTIDLSRWIQENTAVEDYVIFKLDVEGAEYDILKKMLQDGTFKWVDKYYGEFHPWQPVTGWDNAEKAKLVSDVGKDGRPMIKWAAEVRNYGDFDTMHPSLAFEGFAGSPGTVYSNCSAPLSGAPRLALAVLVGMNAKAAHKLVETIAAHSSRMPVTLFLYGDFVETFPELVTAWAKTFTIGMRESQPFPLGHFTLQQPRWIRAGLVSAIQRLREVGLQTAYYLPENVTDTVISEAKSRGLRIIQPTASFPPTDEQHVLSVENYYKYRDVERVPKALRVITQQLDNKGGIVSLDSDHPDSYMISVFLMDYLVEKSGYDLVSIAECLK</sequence>
<comment type="similarity">
    <text evidence="1">Belongs to the IFI44 family.</text>
</comment>
<dbReference type="Gene3D" id="3.40.50.300">
    <property type="entry name" value="P-loop containing nucleotide triphosphate hydrolases"/>
    <property type="match status" value="1"/>
</dbReference>
<dbReference type="InterPro" id="IPR029063">
    <property type="entry name" value="SAM-dependent_MTases_sf"/>
</dbReference>
<keyword evidence="5" id="KW-1185">Reference proteome</keyword>
<proteinExistence type="inferred from homology"/>
<dbReference type="Pfam" id="PF07534">
    <property type="entry name" value="TLD"/>
    <property type="match status" value="1"/>
</dbReference>
<evidence type="ECO:0000313" key="4">
    <source>
        <dbReference type="EMBL" id="CAH1243631.1"/>
    </source>
</evidence>
<reference evidence="4" key="1">
    <citation type="submission" date="2022-01" db="EMBL/GenBank/DDBJ databases">
        <authorList>
            <person name="Braso-Vives M."/>
        </authorList>
    </citation>
    <scope>NUCLEOTIDE SEQUENCE</scope>
</reference>
<feature type="region of interest" description="Disordered" evidence="2">
    <location>
        <begin position="569"/>
        <end position="600"/>
    </location>
</feature>
<evidence type="ECO:0000259" key="3">
    <source>
        <dbReference type="PROSITE" id="PS51886"/>
    </source>
</evidence>
<dbReference type="InterPro" id="IPR006342">
    <property type="entry name" value="FkbM_mtfrase"/>
</dbReference>
<dbReference type="EMBL" id="OV696698">
    <property type="protein sequence ID" value="CAH1243631.1"/>
    <property type="molecule type" value="Genomic_DNA"/>
</dbReference>